<evidence type="ECO:0000256" key="1">
    <source>
        <dbReference type="SAM" id="SignalP"/>
    </source>
</evidence>
<sequence length="260" mass="26859">MQTVKNVTGVKTVKRLVAALALAALAGCEPSLAFAGTMTGGATFPEQIVQEVTAVQTQMSAAQSLVQQIQQYQNMVQNMATLPQSLMGQINGTLDSLVNLTSQAQALSMAGQNLSSQFAQMQTGQNQTNADAYANNYAQISSNLSQADNNALQAANLNPSNFATVAQAQQAISNALANPQSRNALLQGSVAAGQALVAQSAQLVQTTNAEATMQASVNKANLAKQNADLQANTNVINGMFSGGPLTSNAPSLASYSLSGY</sequence>
<proteinExistence type="predicted"/>
<accession>A0A2W1KJ26</accession>
<feature type="chain" id="PRO_5015942472" evidence="1">
    <location>
        <begin position="36"/>
        <end position="260"/>
    </location>
</feature>
<evidence type="ECO:0000313" key="3">
    <source>
        <dbReference type="Proteomes" id="UP000248886"/>
    </source>
</evidence>
<dbReference type="Proteomes" id="UP000248886">
    <property type="component" value="Unassembled WGS sequence"/>
</dbReference>
<dbReference type="AlphaFoldDB" id="A0A2W1KJ26"/>
<reference evidence="2 3" key="1">
    <citation type="submission" date="2018-06" db="EMBL/GenBank/DDBJ databases">
        <title>Draft sequence of Acidithiobacillus ferrooxidans CCM 4253.</title>
        <authorList>
            <person name="Moya-Beltran A."/>
            <person name="Castro M."/>
            <person name="Covarrubias P.C."/>
            <person name="Issotta F."/>
            <person name="Janiczek O."/>
            <person name="Mandl M."/>
            <person name="Kucera J."/>
            <person name="Quatrini R."/>
        </authorList>
    </citation>
    <scope>NUCLEOTIDE SEQUENCE [LARGE SCALE GENOMIC DNA]</scope>
    <source>
        <strain evidence="2 3">CCM 4253</strain>
    </source>
</reference>
<feature type="signal peptide" evidence="1">
    <location>
        <begin position="1"/>
        <end position="35"/>
    </location>
</feature>
<name>A0A2W1KJ26_ACIFR</name>
<dbReference type="EMBL" id="QKQP01000001">
    <property type="protein sequence ID" value="PZD82382.1"/>
    <property type="molecule type" value="Genomic_DNA"/>
</dbReference>
<comment type="caution">
    <text evidence="2">The sequence shown here is derived from an EMBL/GenBank/DDBJ whole genome shotgun (WGS) entry which is preliminary data.</text>
</comment>
<evidence type="ECO:0000313" key="2">
    <source>
        <dbReference type="EMBL" id="PZD82382.1"/>
    </source>
</evidence>
<keyword evidence="1" id="KW-0732">Signal</keyword>
<protein>
    <submittedName>
        <fullName evidence="2">Conjugal transfer protein TrbJ</fullName>
    </submittedName>
</protein>
<dbReference type="OrthoDB" id="9978744at2"/>
<organism evidence="2 3">
    <name type="scientific">Acidithiobacillus ferrooxidans</name>
    <name type="common">Thiobacillus ferrooxidans</name>
    <dbReference type="NCBI Taxonomy" id="920"/>
    <lineage>
        <taxon>Bacteria</taxon>
        <taxon>Pseudomonadati</taxon>
        <taxon>Pseudomonadota</taxon>
        <taxon>Acidithiobacillia</taxon>
        <taxon>Acidithiobacillales</taxon>
        <taxon>Acidithiobacillaceae</taxon>
        <taxon>Acidithiobacillus</taxon>
    </lineage>
</organism>
<dbReference type="PROSITE" id="PS51257">
    <property type="entry name" value="PROKAR_LIPOPROTEIN"/>
    <property type="match status" value="1"/>
</dbReference>
<gene>
    <name evidence="2" type="ORF">DN052_05025</name>
</gene>
<dbReference type="RefSeq" id="WP_054608698.1">
    <property type="nucleotide sequence ID" value="NZ_AP025160.1"/>
</dbReference>